<dbReference type="EMBL" id="LRQG01000092">
    <property type="protein sequence ID" value="KXA39466.1"/>
    <property type="molecule type" value="Genomic_DNA"/>
</dbReference>
<dbReference type="OrthoDB" id="996712at2"/>
<feature type="transmembrane region" description="Helical" evidence="1">
    <location>
        <begin position="454"/>
        <end position="472"/>
    </location>
</feature>
<dbReference type="InterPro" id="IPR045726">
    <property type="entry name" value="DUF6080"/>
</dbReference>
<protein>
    <recommendedName>
        <fullName evidence="4">Glycosyltransferase RgtA/B/C/D-like domain-containing protein</fullName>
    </recommendedName>
</protein>
<dbReference type="PATRIC" id="fig|28128.5.peg.1325"/>
<proteinExistence type="predicted"/>
<feature type="transmembrane region" description="Helical" evidence="1">
    <location>
        <begin position="104"/>
        <end position="127"/>
    </location>
</feature>
<feature type="transmembrane region" description="Helical" evidence="1">
    <location>
        <begin position="192"/>
        <end position="215"/>
    </location>
</feature>
<keyword evidence="1" id="KW-0812">Transmembrane</keyword>
<gene>
    <name evidence="2" type="ORF">HMPREF3226_01301</name>
</gene>
<evidence type="ECO:0008006" key="4">
    <source>
        <dbReference type="Google" id="ProtNLM"/>
    </source>
</evidence>
<dbReference type="Proteomes" id="UP000070533">
    <property type="component" value="Unassembled WGS sequence"/>
</dbReference>
<accession>A0A133Q9D5</accession>
<evidence type="ECO:0000313" key="2">
    <source>
        <dbReference type="EMBL" id="KXA39466.1"/>
    </source>
</evidence>
<dbReference type="STRING" id="28128.HMPREF3226_01301"/>
<keyword evidence="3" id="KW-1185">Reference proteome</keyword>
<comment type="caution">
    <text evidence="2">The sequence shown here is derived from an EMBL/GenBank/DDBJ whole genome shotgun (WGS) entry which is preliminary data.</text>
</comment>
<organism evidence="2 3">
    <name type="scientific">Prevotella corporis</name>
    <dbReference type="NCBI Taxonomy" id="28128"/>
    <lineage>
        <taxon>Bacteria</taxon>
        <taxon>Pseudomonadati</taxon>
        <taxon>Bacteroidota</taxon>
        <taxon>Bacteroidia</taxon>
        <taxon>Bacteroidales</taxon>
        <taxon>Prevotellaceae</taxon>
        <taxon>Prevotella</taxon>
    </lineage>
</organism>
<keyword evidence="1" id="KW-0472">Membrane</keyword>
<name>A0A133Q9D5_9BACT</name>
<sequence length="477" mass="55509">MSIADLFKIKKDERLAGGLFLLWQIILNALVIVRYFPSFSHPSSNYYKLFIKGFHISGFDPLTYCVVSNWYTSFDVHRHPLLAFFYYPAYVVNSTLISVTGLNFAQIIVAIVLITSSFYAFILLMRIFRELIGLERNDAVVLSFLLFSFSHIMIAAISPDHFIISLFVLVLTIYIAGKQMKEKRKMKKWQTILLFLITAGISLNNGLKIFIANFFTRGKSFFNPWNLIFAILLPASAMWLFGEWEYRTYVNDSVKERKQKQAKAVKEEKERMFTAFKDTTTLKDSTKISNSFKQIWKEHRQAVLRKRANKPANRHTGKPISKNSFMIWTDITTPRMETAIENLFGESIQLHQKHTLEDVLVSRPVIVGYDWIWNYIVEGLIFLLFIVGLWCGRHSKLMWMVFSFATMDMVLHMGLGFGIPEIYIMAAHWIYVIPISMGFLMKAVNGKYRQGLRFTLYSLTAYLTVYNAYLLVDYLYL</sequence>
<feature type="transmembrane region" description="Helical" evidence="1">
    <location>
        <begin position="221"/>
        <end position="241"/>
    </location>
</feature>
<evidence type="ECO:0000313" key="3">
    <source>
        <dbReference type="Proteomes" id="UP000070533"/>
    </source>
</evidence>
<dbReference type="AlphaFoldDB" id="A0A133Q9D5"/>
<feature type="transmembrane region" description="Helical" evidence="1">
    <location>
        <begin position="372"/>
        <end position="390"/>
    </location>
</feature>
<dbReference type="RefSeq" id="WP_060940643.1">
    <property type="nucleotide sequence ID" value="NZ_KQ957245.1"/>
</dbReference>
<reference evidence="3" key="1">
    <citation type="submission" date="2016-01" db="EMBL/GenBank/DDBJ databases">
        <authorList>
            <person name="Mitreva M."/>
            <person name="Pepin K.H."/>
            <person name="Mihindukulasuriya K.A."/>
            <person name="Fulton R."/>
            <person name="Fronick C."/>
            <person name="O'Laughlin M."/>
            <person name="Miner T."/>
            <person name="Herter B."/>
            <person name="Rosa B.A."/>
            <person name="Cordes M."/>
            <person name="Tomlinson C."/>
            <person name="Wollam A."/>
            <person name="Palsikar V.B."/>
            <person name="Mardis E.R."/>
            <person name="Wilson R.K."/>
        </authorList>
    </citation>
    <scope>NUCLEOTIDE SEQUENCE [LARGE SCALE GENOMIC DNA]</scope>
    <source>
        <strain evidence="3">MJR7716</strain>
    </source>
</reference>
<feature type="transmembrane region" description="Helical" evidence="1">
    <location>
        <begin position="15"/>
        <end position="36"/>
    </location>
</feature>
<feature type="transmembrane region" description="Helical" evidence="1">
    <location>
        <begin position="410"/>
        <end position="433"/>
    </location>
</feature>
<dbReference type="Pfam" id="PF19558">
    <property type="entry name" value="DUF6080"/>
    <property type="match status" value="1"/>
</dbReference>
<evidence type="ECO:0000256" key="1">
    <source>
        <dbReference type="SAM" id="Phobius"/>
    </source>
</evidence>
<keyword evidence="1" id="KW-1133">Transmembrane helix</keyword>